<protein>
    <recommendedName>
        <fullName evidence="5">DUF4333 domain-containing protein</fullName>
    </recommendedName>
</protein>
<organism evidence="3 4">
    <name type="scientific">Pedococcus dokdonensis</name>
    <dbReference type="NCBI Taxonomy" id="443156"/>
    <lineage>
        <taxon>Bacteria</taxon>
        <taxon>Bacillati</taxon>
        <taxon>Actinomycetota</taxon>
        <taxon>Actinomycetes</taxon>
        <taxon>Micrococcales</taxon>
        <taxon>Intrasporangiaceae</taxon>
        <taxon>Pedococcus</taxon>
    </lineage>
</organism>
<evidence type="ECO:0008006" key="5">
    <source>
        <dbReference type="Google" id="ProtNLM"/>
    </source>
</evidence>
<evidence type="ECO:0000256" key="1">
    <source>
        <dbReference type="SAM" id="MobiDB-lite"/>
    </source>
</evidence>
<evidence type="ECO:0000313" key="4">
    <source>
        <dbReference type="Proteomes" id="UP000199077"/>
    </source>
</evidence>
<dbReference type="Proteomes" id="UP000199077">
    <property type="component" value="Chromosome I"/>
</dbReference>
<accession>A0A1H0U2K0</accession>
<gene>
    <name evidence="3" type="ORF">SAMN04489867_3094</name>
</gene>
<dbReference type="AlphaFoldDB" id="A0A1H0U2K0"/>
<evidence type="ECO:0000256" key="2">
    <source>
        <dbReference type="SAM" id="Phobius"/>
    </source>
</evidence>
<name>A0A1H0U2K0_9MICO</name>
<keyword evidence="2" id="KW-0472">Membrane</keyword>
<feature type="compositionally biased region" description="Pro residues" evidence="1">
    <location>
        <begin position="10"/>
        <end position="21"/>
    </location>
</feature>
<feature type="region of interest" description="Disordered" evidence="1">
    <location>
        <begin position="1"/>
        <end position="53"/>
    </location>
</feature>
<dbReference type="OrthoDB" id="3831278at2"/>
<reference evidence="4" key="1">
    <citation type="submission" date="2016-10" db="EMBL/GenBank/DDBJ databases">
        <authorList>
            <person name="Varghese N."/>
            <person name="Submissions S."/>
        </authorList>
    </citation>
    <scope>NUCLEOTIDE SEQUENCE [LARGE SCALE GENOMIC DNA]</scope>
    <source>
        <strain evidence="4">DSM 22329</strain>
    </source>
</reference>
<evidence type="ECO:0000313" key="3">
    <source>
        <dbReference type="EMBL" id="SDP60225.1"/>
    </source>
</evidence>
<keyword evidence="4" id="KW-1185">Reference proteome</keyword>
<proteinExistence type="predicted"/>
<dbReference type="EMBL" id="LT629711">
    <property type="protein sequence ID" value="SDP60225.1"/>
    <property type="molecule type" value="Genomic_DNA"/>
</dbReference>
<feature type="transmembrane region" description="Helical" evidence="2">
    <location>
        <begin position="73"/>
        <end position="95"/>
    </location>
</feature>
<sequence length="184" mass="18723">MSFPSNPTDPFGPPGHQPPQDPQAWAPVAQPGYAVPRHPAVPPHPVAHPGYAGPQHPFAPQPFAPAPKGGNGLAVAAVVMSGLALLGVLAIALFIGVGVASGGSPVLTGEVNVVDKGASYSDLQVALTTAVEDDGGTVDEIVCPERSQVGQGLVTVCHGSVDGFDWTGVVVFEDEDGTFVLTEY</sequence>
<keyword evidence="2" id="KW-0812">Transmembrane</keyword>
<dbReference type="RefSeq" id="WP_091787401.1">
    <property type="nucleotide sequence ID" value="NZ_LT629711.1"/>
</dbReference>
<keyword evidence="2" id="KW-1133">Transmembrane helix</keyword>